<dbReference type="InterPro" id="IPR003593">
    <property type="entry name" value="AAA+_ATPase"/>
</dbReference>
<dbReference type="EMBL" id="FNPI01000014">
    <property type="protein sequence ID" value="SDZ48426.1"/>
    <property type="molecule type" value="Genomic_DNA"/>
</dbReference>
<dbReference type="Proteomes" id="UP000198935">
    <property type="component" value="Unassembled WGS sequence"/>
</dbReference>
<keyword evidence="7" id="KW-1185">Reference proteome</keyword>
<dbReference type="PANTHER" id="PTHR43335:SF4">
    <property type="entry name" value="ABC TRANSPORTER, ATP-BINDING PROTEIN"/>
    <property type="match status" value="1"/>
</dbReference>
<comment type="similarity">
    <text evidence="1">Belongs to the ABC transporter superfamily.</text>
</comment>
<dbReference type="Gene3D" id="3.40.50.300">
    <property type="entry name" value="P-loop containing nucleotide triphosphate hydrolases"/>
    <property type="match status" value="1"/>
</dbReference>
<dbReference type="PANTHER" id="PTHR43335">
    <property type="entry name" value="ABC TRANSPORTER, ATP-BINDING PROTEIN"/>
    <property type="match status" value="1"/>
</dbReference>
<proteinExistence type="inferred from homology"/>
<evidence type="ECO:0000313" key="7">
    <source>
        <dbReference type="Proteomes" id="UP000198935"/>
    </source>
</evidence>
<name>A0A1H3TDW7_9BACI</name>
<reference evidence="7" key="1">
    <citation type="submission" date="2016-10" db="EMBL/GenBank/DDBJ databases">
        <authorList>
            <person name="Varghese N."/>
            <person name="Submissions S."/>
        </authorList>
    </citation>
    <scope>NUCLEOTIDE SEQUENCE [LARGE SCALE GENOMIC DNA]</scope>
    <source>
        <strain evidence="7">SP</strain>
    </source>
</reference>
<dbReference type="AlphaFoldDB" id="A0A1H3TDW7"/>
<dbReference type="InterPro" id="IPR027417">
    <property type="entry name" value="P-loop_NTPase"/>
</dbReference>
<gene>
    <name evidence="6" type="ORF">SAMN05421736_11452</name>
</gene>
<dbReference type="PROSITE" id="PS50893">
    <property type="entry name" value="ABC_TRANSPORTER_2"/>
    <property type="match status" value="1"/>
</dbReference>
<feature type="domain" description="ABC transporter" evidence="5">
    <location>
        <begin position="3"/>
        <end position="209"/>
    </location>
</feature>
<sequence>MYIEINEVSKTIKNQTVLDNISVQLEKGNCYGFVGANGCGKTMLFRALCGFMRLDNGEITVDGKKIGKDDDFISNAGIIIGEPRFLDNLSGYENLLALAQIRKAISEQHIVHTLEVVGLLNAKDKKVRKYSLGMKQRLRIAQAMMEDPEILVLDEPFNGLDKTGTHEIQQLLLQYKQAEKTILLTSHDERNIELLCDKVFEMDNGRITA</sequence>
<keyword evidence="4 6" id="KW-0067">ATP-binding</keyword>
<dbReference type="GO" id="GO:0016887">
    <property type="term" value="F:ATP hydrolysis activity"/>
    <property type="evidence" value="ECO:0007669"/>
    <property type="project" value="InterPro"/>
</dbReference>
<dbReference type="GO" id="GO:0005524">
    <property type="term" value="F:ATP binding"/>
    <property type="evidence" value="ECO:0007669"/>
    <property type="project" value="UniProtKB-KW"/>
</dbReference>
<dbReference type="SMART" id="SM00382">
    <property type="entry name" value="AAA"/>
    <property type="match status" value="1"/>
</dbReference>
<dbReference type="PROSITE" id="PS00211">
    <property type="entry name" value="ABC_TRANSPORTER_1"/>
    <property type="match status" value="1"/>
</dbReference>
<keyword evidence="2" id="KW-0813">Transport</keyword>
<evidence type="ECO:0000256" key="1">
    <source>
        <dbReference type="ARBA" id="ARBA00005417"/>
    </source>
</evidence>
<protein>
    <submittedName>
        <fullName evidence="6">ABC-2 type transport system ATP-binding protein</fullName>
    </submittedName>
</protein>
<accession>A0A1H3TDW7</accession>
<dbReference type="STRING" id="1503961.SAMN05421736_11452"/>
<dbReference type="InterPro" id="IPR003439">
    <property type="entry name" value="ABC_transporter-like_ATP-bd"/>
</dbReference>
<dbReference type="InterPro" id="IPR017871">
    <property type="entry name" value="ABC_transporter-like_CS"/>
</dbReference>
<evidence type="ECO:0000313" key="6">
    <source>
        <dbReference type="EMBL" id="SDZ48426.1"/>
    </source>
</evidence>
<keyword evidence="3" id="KW-0547">Nucleotide-binding</keyword>
<evidence type="ECO:0000259" key="5">
    <source>
        <dbReference type="PROSITE" id="PS50893"/>
    </source>
</evidence>
<evidence type="ECO:0000256" key="2">
    <source>
        <dbReference type="ARBA" id="ARBA00022448"/>
    </source>
</evidence>
<organism evidence="6 7">
    <name type="scientific">Evansella caseinilytica</name>
    <dbReference type="NCBI Taxonomy" id="1503961"/>
    <lineage>
        <taxon>Bacteria</taxon>
        <taxon>Bacillati</taxon>
        <taxon>Bacillota</taxon>
        <taxon>Bacilli</taxon>
        <taxon>Bacillales</taxon>
        <taxon>Bacillaceae</taxon>
        <taxon>Evansella</taxon>
    </lineage>
</organism>
<dbReference type="SUPFAM" id="SSF52540">
    <property type="entry name" value="P-loop containing nucleoside triphosphate hydrolases"/>
    <property type="match status" value="1"/>
</dbReference>
<evidence type="ECO:0000256" key="3">
    <source>
        <dbReference type="ARBA" id="ARBA00022741"/>
    </source>
</evidence>
<evidence type="ECO:0000256" key="4">
    <source>
        <dbReference type="ARBA" id="ARBA00022840"/>
    </source>
</evidence>
<dbReference type="Pfam" id="PF00005">
    <property type="entry name" value="ABC_tran"/>
    <property type="match status" value="1"/>
</dbReference>